<protein>
    <recommendedName>
        <fullName evidence="5">Low molecular weight antigen MTB12-like C-terminal domain-containing protein</fullName>
    </recommendedName>
</protein>
<dbReference type="PROSITE" id="PS51257">
    <property type="entry name" value="PROKAR_LIPOPROTEIN"/>
    <property type="match status" value="1"/>
</dbReference>
<name>A0A101ADW1_9MYCO</name>
<feature type="compositionally biased region" description="Pro residues" evidence="3">
    <location>
        <begin position="47"/>
        <end position="61"/>
    </location>
</feature>
<evidence type="ECO:0000256" key="2">
    <source>
        <dbReference type="ARBA" id="ARBA00093774"/>
    </source>
</evidence>
<accession>A0A101ADW1</accession>
<comment type="similarity">
    <text evidence="2">Belongs to the MTB12 family.</text>
</comment>
<sequence>MRRTDRFAVLSAVALAAALGLCGCGADEPATESPAATEPPVATSPTVQPPDPGATSAPLPPPEALTDVLARIADANVPGAEKLHLIEDATAADGEAMDKFAVALRDGGYAPATFEAKDLMWSDGADGVVQAIVTVRTANPAAGEFTFPMQFRFADNHWQLTRSTTDALLQLGPAPTPTPTP</sequence>
<evidence type="ECO:0000256" key="3">
    <source>
        <dbReference type="SAM" id="MobiDB-lite"/>
    </source>
</evidence>
<evidence type="ECO:0000313" key="7">
    <source>
        <dbReference type="Proteomes" id="UP000053707"/>
    </source>
</evidence>
<organism evidence="6 7">
    <name type="scientific">Mycobacterium lehmannii</name>
    <dbReference type="NCBI Taxonomy" id="2048550"/>
    <lineage>
        <taxon>Bacteria</taxon>
        <taxon>Bacillati</taxon>
        <taxon>Actinomycetota</taxon>
        <taxon>Actinomycetes</taxon>
        <taxon>Mycobacteriales</taxon>
        <taxon>Mycobacteriaceae</taxon>
        <taxon>Mycobacterium</taxon>
    </lineage>
</organism>
<feature type="compositionally biased region" description="Low complexity" evidence="3">
    <location>
        <begin position="27"/>
        <end position="46"/>
    </location>
</feature>
<keyword evidence="1 4" id="KW-0732">Signal</keyword>
<dbReference type="InterPro" id="IPR058644">
    <property type="entry name" value="Mtb12-like_C"/>
</dbReference>
<feature type="chain" id="PRO_5007092744" description="Low molecular weight antigen MTB12-like C-terminal domain-containing protein" evidence="4">
    <location>
        <begin position="27"/>
        <end position="181"/>
    </location>
</feature>
<evidence type="ECO:0000313" key="6">
    <source>
        <dbReference type="EMBL" id="KUI21149.1"/>
    </source>
</evidence>
<feature type="region of interest" description="Disordered" evidence="3">
    <location>
        <begin position="27"/>
        <end position="61"/>
    </location>
</feature>
<dbReference type="AlphaFoldDB" id="A0A101ADW1"/>
<feature type="signal peptide" evidence="4">
    <location>
        <begin position="1"/>
        <end position="26"/>
    </location>
</feature>
<evidence type="ECO:0000256" key="4">
    <source>
        <dbReference type="SAM" id="SignalP"/>
    </source>
</evidence>
<proteinExistence type="inferred from homology"/>
<evidence type="ECO:0000259" key="5">
    <source>
        <dbReference type="Pfam" id="PF26580"/>
    </source>
</evidence>
<reference evidence="6 7" key="1">
    <citation type="submission" date="2016-01" db="EMBL/GenBank/DDBJ databases">
        <authorList>
            <consortium name="TB Trials Study Group"/>
            <person name="Sutton G."/>
            <person name="Brinkac L."/>
            <person name="Sanka R."/>
            <person name="Adams M."/>
            <person name="Lau E.L."/>
            <person name="Macaden R."/>
            <person name="Grewal H.M.S."/>
        </authorList>
    </citation>
    <scope>NUCLEOTIDE SEQUENCE [LARGE SCALE GENOMIC DNA]</scope>
    <source>
        <strain evidence="6 7">IS-1744</strain>
    </source>
</reference>
<gene>
    <name evidence="6" type="ORF">AU192_11965</name>
</gene>
<dbReference type="EMBL" id="LQIR01000001">
    <property type="protein sequence ID" value="KUI21149.1"/>
    <property type="molecule type" value="Genomic_DNA"/>
</dbReference>
<keyword evidence="7" id="KW-1185">Reference proteome</keyword>
<comment type="caution">
    <text evidence="6">The sequence shown here is derived from an EMBL/GenBank/DDBJ whole genome shotgun (WGS) entry which is preliminary data.</text>
</comment>
<dbReference type="RefSeq" id="WP_064393947.1">
    <property type="nucleotide sequence ID" value="NZ_LQIR01000001.1"/>
</dbReference>
<dbReference type="Proteomes" id="UP000053707">
    <property type="component" value="Unassembled WGS sequence"/>
</dbReference>
<dbReference type="Pfam" id="PF26580">
    <property type="entry name" value="Mtb12_C"/>
    <property type="match status" value="1"/>
</dbReference>
<feature type="domain" description="Low molecular weight antigen MTB12-like C-terminal" evidence="5">
    <location>
        <begin position="58"/>
        <end position="175"/>
    </location>
</feature>
<evidence type="ECO:0000256" key="1">
    <source>
        <dbReference type="ARBA" id="ARBA00022729"/>
    </source>
</evidence>